<name>A0A9X3EIM6_9BACT</name>
<comment type="caution">
    <text evidence="2">The sequence shown here is derived from an EMBL/GenBank/DDBJ whole genome shotgun (WGS) entry which is preliminary data.</text>
</comment>
<dbReference type="AlphaFoldDB" id="A0A9X3EIM6"/>
<dbReference type="RefSeq" id="WP_267765943.1">
    <property type="nucleotide sequence ID" value="NZ_JAPNKE010000002.1"/>
</dbReference>
<evidence type="ECO:0000313" key="3">
    <source>
        <dbReference type="Proteomes" id="UP001150924"/>
    </source>
</evidence>
<sequence length="243" mass="25846">MTKSIHSFILLALFAPLACDDDTSLAALSVDVDDPVASVDAAQPAGARSRAFEIHEDGESLEDRIVAVVEADAETTIYFSRGDADVDGHFPVDVTILGRDGGFDYGGLVTSQQATPLELYLAVAADDAPVPEALQRAHDWQIAAEGRPALAPRPSRSPVPTRWRPSRTSSTPTRATSRACRGPTSRATWAPASPARPVECRSSARRPARRRSTIRTPVLGTRTATSTWSRATTSPAAAPATMT</sequence>
<reference evidence="2" key="1">
    <citation type="submission" date="2022-11" db="EMBL/GenBank/DDBJ databases">
        <title>Minimal conservation of predation-associated metabolite biosynthetic gene clusters underscores biosynthetic potential of Myxococcota including descriptions for ten novel species: Archangium lansinium sp. nov., Myxococcus landrumus sp. nov., Nannocystis bai.</title>
        <authorList>
            <person name="Ahearne A."/>
            <person name="Stevens C."/>
            <person name="Phillips K."/>
        </authorList>
    </citation>
    <scope>NUCLEOTIDE SEQUENCE</scope>
    <source>
        <strain evidence="2">Na p29</strain>
    </source>
</reference>
<evidence type="ECO:0000256" key="1">
    <source>
        <dbReference type="SAM" id="MobiDB-lite"/>
    </source>
</evidence>
<feature type="compositionally biased region" description="Basic residues" evidence="1">
    <location>
        <begin position="203"/>
        <end position="213"/>
    </location>
</feature>
<dbReference type="EMBL" id="JAPNKE010000002">
    <property type="protein sequence ID" value="MCY1004400.1"/>
    <property type="molecule type" value="Genomic_DNA"/>
</dbReference>
<organism evidence="2 3">
    <name type="scientific">Nannocystis pusilla</name>
    <dbReference type="NCBI Taxonomy" id="889268"/>
    <lineage>
        <taxon>Bacteria</taxon>
        <taxon>Pseudomonadati</taxon>
        <taxon>Myxococcota</taxon>
        <taxon>Polyangia</taxon>
        <taxon>Nannocystales</taxon>
        <taxon>Nannocystaceae</taxon>
        <taxon>Nannocystis</taxon>
    </lineage>
</organism>
<feature type="region of interest" description="Disordered" evidence="1">
    <location>
        <begin position="144"/>
        <end position="243"/>
    </location>
</feature>
<gene>
    <name evidence="2" type="ORF">OV079_02215</name>
</gene>
<keyword evidence="3" id="KW-1185">Reference proteome</keyword>
<accession>A0A9X3EIM6</accession>
<proteinExistence type="predicted"/>
<feature type="compositionally biased region" description="Low complexity" evidence="1">
    <location>
        <begin position="147"/>
        <end position="178"/>
    </location>
</feature>
<dbReference type="Proteomes" id="UP001150924">
    <property type="component" value="Unassembled WGS sequence"/>
</dbReference>
<protein>
    <submittedName>
        <fullName evidence="2">Uncharacterized protein</fullName>
    </submittedName>
</protein>
<evidence type="ECO:0000313" key="2">
    <source>
        <dbReference type="EMBL" id="MCY1004400.1"/>
    </source>
</evidence>
<feature type="compositionally biased region" description="Low complexity" evidence="1">
    <location>
        <begin position="214"/>
        <end position="243"/>
    </location>
</feature>